<dbReference type="InterPro" id="IPR003444">
    <property type="entry name" value="MraZ"/>
</dbReference>
<keyword evidence="6 7" id="KW-0804">Transcription</keyword>
<proteinExistence type="inferred from homology"/>
<dbReference type="HAMAP" id="MF_01008">
    <property type="entry name" value="MraZ"/>
    <property type="match status" value="1"/>
</dbReference>
<keyword evidence="4 7" id="KW-0805">Transcription regulation</keyword>
<sequence length="145" mass="16539">MYMFIGEFSHTIDAKGRVAVPFRFRRGLGKGAVITRSTDTCLVIYPKEEWVTVAQKLTSLPMFDPKVKALSRFIFSSAVEVEFDRQGRALIPQYLREWAGLKKQVVVTGIFNKIEIWDDHGWKAQQKKDGVGSAEFDKQIQELGI</sequence>
<dbReference type="InterPro" id="IPR020603">
    <property type="entry name" value="MraZ_dom"/>
</dbReference>
<comment type="caution">
    <text evidence="9">The sequence shown here is derived from an EMBL/GenBank/DDBJ whole genome shotgun (WGS) entry which is preliminary data.</text>
</comment>
<name>A0A2M6R9Q2_9BACT</name>
<gene>
    <name evidence="7 9" type="primary">mraZ</name>
    <name evidence="9" type="ORF">COT79_00525</name>
</gene>
<dbReference type="GO" id="GO:0005737">
    <property type="term" value="C:cytoplasm"/>
    <property type="evidence" value="ECO:0007669"/>
    <property type="project" value="UniProtKB-UniRule"/>
</dbReference>
<dbReference type="Gene3D" id="3.40.1550.20">
    <property type="entry name" value="Transcriptional regulator MraZ domain"/>
    <property type="match status" value="1"/>
</dbReference>
<evidence type="ECO:0000313" key="10">
    <source>
        <dbReference type="Proteomes" id="UP000231162"/>
    </source>
</evidence>
<dbReference type="InterPro" id="IPR007159">
    <property type="entry name" value="SpoVT-AbrB_dom"/>
</dbReference>
<dbReference type="PANTHER" id="PTHR34701:SF1">
    <property type="entry name" value="TRANSCRIPTIONAL REGULATOR MRAZ"/>
    <property type="match status" value="1"/>
</dbReference>
<accession>A0A2M6R9Q2</accession>
<organism evidence="9 10">
    <name type="scientific">Candidatus Berkelbacteria bacterium CG10_big_fil_rev_8_21_14_0_10_43_14</name>
    <dbReference type="NCBI Taxonomy" id="1974515"/>
    <lineage>
        <taxon>Bacteria</taxon>
        <taxon>Candidatus Berkelbacteria</taxon>
    </lineage>
</organism>
<evidence type="ECO:0000256" key="6">
    <source>
        <dbReference type="ARBA" id="ARBA00023163"/>
    </source>
</evidence>
<keyword evidence="3" id="KW-0677">Repeat</keyword>
<comment type="subunit">
    <text evidence="7">Forms oligomers.</text>
</comment>
<dbReference type="NCBIfam" id="TIGR00242">
    <property type="entry name" value="division/cell wall cluster transcriptional repressor MraZ"/>
    <property type="match status" value="1"/>
</dbReference>
<evidence type="ECO:0000313" key="9">
    <source>
        <dbReference type="EMBL" id="PIS07216.1"/>
    </source>
</evidence>
<keyword evidence="2 7" id="KW-0963">Cytoplasm</keyword>
<dbReference type="PANTHER" id="PTHR34701">
    <property type="entry name" value="TRANSCRIPTIONAL REGULATOR MRAZ"/>
    <property type="match status" value="1"/>
</dbReference>
<dbReference type="GO" id="GO:0003700">
    <property type="term" value="F:DNA-binding transcription factor activity"/>
    <property type="evidence" value="ECO:0007669"/>
    <property type="project" value="UniProtKB-UniRule"/>
</dbReference>
<dbReference type="InterPro" id="IPR035644">
    <property type="entry name" value="MraZ_C"/>
</dbReference>
<dbReference type="Pfam" id="PF02381">
    <property type="entry name" value="MraZ"/>
    <property type="match status" value="2"/>
</dbReference>
<evidence type="ECO:0000256" key="1">
    <source>
        <dbReference type="ARBA" id="ARBA00013860"/>
    </source>
</evidence>
<evidence type="ECO:0000256" key="5">
    <source>
        <dbReference type="ARBA" id="ARBA00023125"/>
    </source>
</evidence>
<keyword evidence="5 7" id="KW-0238">DNA-binding</keyword>
<evidence type="ECO:0000256" key="3">
    <source>
        <dbReference type="ARBA" id="ARBA00022737"/>
    </source>
</evidence>
<dbReference type="CDD" id="cd16321">
    <property type="entry name" value="MraZ_C"/>
    <property type="match status" value="1"/>
</dbReference>
<dbReference type="EMBL" id="PEZX01000010">
    <property type="protein sequence ID" value="PIS07216.1"/>
    <property type="molecule type" value="Genomic_DNA"/>
</dbReference>
<dbReference type="SUPFAM" id="SSF89447">
    <property type="entry name" value="AbrB/MazE/MraZ-like"/>
    <property type="match status" value="1"/>
</dbReference>
<dbReference type="GO" id="GO:0000976">
    <property type="term" value="F:transcription cis-regulatory region binding"/>
    <property type="evidence" value="ECO:0007669"/>
    <property type="project" value="TreeGrafter"/>
</dbReference>
<comment type="similarity">
    <text evidence="7">Belongs to the MraZ family.</text>
</comment>
<dbReference type="GO" id="GO:2000143">
    <property type="term" value="P:negative regulation of DNA-templated transcription initiation"/>
    <property type="evidence" value="ECO:0007669"/>
    <property type="project" value="TreeGrafter"/>
</dbReference>
<protein>
    <recommendedName>
        <fullName evidence="1 7">Transcriptional regulator MraZ</fullName>
    </recommendedName>
</protein>
<dbReference type="PROSITE" id="PS51740">
    <property type="entry name" value="SPOVT_ABRB"/>
    <property type="match status" value="2"/>
</dbReference>
<dbReference type="CDD" id="cd16320">
    <property type="entry name" value="MraZ_N"/>
    <property type="match status" value="1"/>
</dbReference>
<feature type="domain" description="SpoVT-AbrB" evidence="8">
    <location>
        <begin position="7"/>
        <end position="49"/>
    </location>
</feature>
<evidence type="ECO:0000259" key="8">
    <source>
        <dbReference type="PROSITE" id="PS51740"/>
    </source>
</evidence>
<dbReference type="Proteomes" id="UP000231162">
    <property type="component" value="Unassembled WGS sequence"/>
</dbReference>
<feature type="domain" description="SpoVT-AbrB" evidence="8">
    <location>
        <begin position="78"/>
        <end position="121"/>
    </location>
</feature>
<evidence type="ECO:0000256" key="2">
    <source>
        <dbReference type="ARBA" id="ARBA00022490"/>
    </source>
</evidence>
<evidence type="ECO:0000256" key="7">
    <source>
        <dbReference type="HAMAP-Rule" id="MF_01008"/>
    </source>
</evidence>
<dbReference type="InterPro" id="IPR038619">
    <property type="entry name" value="MraZ_sf"/>
</dbReference>
<dbReference type="GO" id="GO:0009295">
    <property type="term" value="C:nucleoid"/>
    <property type="evidence" value="ECO:0007669"/>
    <property type="project" value="UniProtKB-SubCell"/>
</dbReference>
<dbReference type="AlphaFoldDB" id="A0A2M6R9Q2"/>
<reference evidence="10" key="1">
    <citation type="submission" date="2017-09" db="EMBL/GenBank/DDBJ databases">
        <title>Depth-based differentiation of microbial function through sediment-hosted aquifers and enrichment of novel symbionts in the deep terrestrial subsurface.</title>
        <authorList>
            <person name="Probst A.J."/>
            <person name="Ladd B."/>
            <person name="Jarett J.K."/>
            <person name="Geller-Mcgrath D.E."/>
            <person name="Sieber C.M.K."/>
            <person name="Emerson J.B."/>
            <person name="Anantharaman K."/>
            <person name="Thomas B.C."/>
            <person name="Malmstrom R."/>
            <person name="Stieglmeier M."/>
            <person name="Klingl A."/>
            <person name="Woyke T."/>
            <person name="Ryan C.M."/>
            <person name="Banfield J.F."/>
        </authorList>
    </citation>
    <scope>NUCLEOTIDE SEQUENCE [LARGE SCALE GENOMIC DNA]</scope>
</reference>
<evidence type="ECO:0000256" key="4">
    <source>
        <dbReference type="ARBA" id="ARBA00023015"/>
    </source>
</evidence>
<dbReference type="InterPro" id="IPR037914">
    <property type="entry name" value="SpoVT-AbrB_sf"/>
</dbReference>
<dbReference type="InterPro" id="IPR035642">
    <property type="entry name" value="MraZ_N"/>
</dbReference>
<comment type="subcellular location">
    <subcellularLocation>
        <location evidence="7">Cytoplasm</location>
        <location evidence="7">Nucleoid</location>
    </subcellularLocation>
</comment>